<evidence type="ECO:0000313" key="1">
    <source>
        <dbReference type="EMBL" id="KAJ8000597.1"/>
    </source>
</evidence>
<comment type="caution">
    <text evidence="1">The sequence shown here is derived from an EMBL/GenBank/DDBJ whole genome shotgun (WGS) entry which is preliminary data.</text>
</comment>
<evidence type="ECO:0000313" key="2">
    <source>
        <dbReference type="Proteomes" id="UP001157502"/>
    </source>
</evidence>
<protein>
    <submittedName>
        <fullName evidence="1">Uncharacterized protein</fullName>
    </submittedName>
</protein>
<proteinExistence type="predicted"/>
<gene>
    <name evidence="1" type="ORF">DPEC_G00182030</name>
</gene>
<organism evidence="1 2">
    <name type="scientific">Dallia pectoralis</name>
    <name type="common">Alaska blackfish</name>
    <dbReference type="NCBI Taxonomy" id="75939"/>
    <lineage>
        <taxon>Eukaryota</taxon>
        <taxon>Metazoa</taxon>
        <taxon>Chordata</taxon>
        <taxon>Craniata</taxon>
        <taxon>Vertebrata</taxon>
        <taxon>Euteleostomi</taxon>
        <taxon>Actinopterygii</taxon>
        <taxon>Neopterygii</taxon>
        <taxon>Teleostei</taxon>
        <taxon>Protacanthopterygii</taxon>
        <taxon>Esociformes</taxon>
        <taxon>Umbridae</taxon>
        <taxon>Dallia</taxon>
    </lineage>
</organism>
<dbReference type="EMBL" id="CM055742">
    <property type="protein sequence ID" value="KAJ8000597.1"/>
    <property type="molecule type" value="Genomic_DNA"/>
</dbReference>
<name>A0ACC2GAM1_DALPE</name>
<sequence>MSAAGNMAATTDIPEGKLERKIQKLRRWSSSSFKRPSKKTKTYSLCSPTEPPEETRVLRTPDRRRLKPIVASVFGQVGPGRRCSRGGAVGFWEFDLWSH</sequence>
<dbReference type="Proteomes" id="UP001157502">
    <property type="component" value="Chromosome 15"/>
</dbReference>
<keyword evidence="2" id="KW-1185">Reference proteome</keyword>
<accession>A0ACC2GAM1</accession>
<reference evidence="1" key="1">
    <citation type="submission" date="2021-05" db="EMBL/GenBank/DDBJ databases">
        <authorList>
            <person name="Pan Q."/>
            <person name="Jouanno E."/>
            <person name="Zahm M."/>
            <person name="Klopp C."/>
            <person name="Cabau C."/>
            <person name="Louis A."/>
            <person name="Berthelot C."/>
            <person name="Parey E."/>
            <person name="Roest Crollius H."/>
            <person name="Montfort J."/>
            <person name="Robinson-Rechavi M."/>
            <person name="Bouchez O."/>
            <person name="Lampietro C."/>
            <person name="Lopez Roques C."/>
            <person name="Donnadieu C."/>
            <person name="Postlethwait J."/>
            <person name="Bobe J."/>
            <person name="Dillon D."/>
            <person name="Chandos A."/>
            <person name="von Hippel F."/>
            <person name="Guiguen Y."/>
        </authorList>
    </citation>
    <scope>NUCLEOTIDE SEQUENCE</scope>
    <source>
        <strain evidence="1">YG-Jan2019</strain>
    </source>
</reference>